<proteinExistence type="predicted"/>
<sequence length="84" mass="10025">MISDHDFRNLEVGDMVKLDQPAINSNHAWWLLCPYATVTNAGRWFSVRISYATIMPDTLEESFYNYYEVPRRYILHQVERLINE</sequence>
<organism evidence="1">
    <name type="scientific">marine sediment metagenome</name>
    <dbReference type="NCBI Taxonomy" id="412755"/>
    <lineage>
        <taxon>unclassified sequences</taxon>
        <taxon>metagenomes</taxon>
        <taxon>ecological metagenomes</taxon>
    </lineage>
</organism>
<reference evidence="1" key="1">
    <citation type="journal article" date="2015" name="Nature">
        <title>Complex archaea that bridge the gap between prokaryotes and eukaryotes.</title>
        <authorList>
            <person name="Spang A."/>
            <person name="Saw J.H."/>
            <person name="Jorgensen S.L."/>
            <person name="Zaremba-Niedzwiedzka K."/>
            <person name="Martijn J."/>
            <person name="Lind A.E."/>
            <person name="van Eijk R."/>
            <person name="Schleper C."/>
            <person name="Guy L."/>
            <person name="Ettema T.J."/>
        </authorList>
    </citation>
    <scope>NUCLEOTIDE SEQUENCE</scope>
</reference>
<accession>A0A0F8VW88</accession>
<name>A0A0F8VW88_9ZZZZ</name>
<evidence type="ECO:0000313" key="1">
    <source>
        <dbReference type="EMBL" id="KKK48648.1"/>
    </source>
</evidence>
<protein>
    <submittedName>
        <fullName evidence="1">Uncharacterized protein</fullName>
    </submittedName>
</protein>
<dbReference type="EMBL" id="LAZR01068959">
    <property type="protein sequence ID" value="KKK48648.1"/>
    <property type="molecule type" value="Genomic_DNA"/>
</dbReference>
<dbReference type="AlphaFoldDB" id="A0A0F8VW88"/>
<comment type="caution">
    <text evidence="1">The sequence shown here is derived from an EMBL/GenBank/DDBJ whole genome shotgun (WGS) entry which is preliminary data.</text>
</comment>
<gene>
    <name evidence="1" type="ORF">LCGC14_3143000</name>
</gene>